<reference evidence="1 2" key="1">
    <citation type="submission" date="2020-06" db="EMBL/GenBank/DDBJ databases">
        <title>Genomic analysis of Salicibibacter sp. NKC5-3.</title>
        <authorList>
            <person name="Oh Y.J."/>
        </authorList>
    </citation>
    <scope>NUCLEOTIDE SEQUENCE [LARGE SCALE GENOMIC DNA]</scope>
    <source>
        <strain evidence="1 2">NKC5-3</strain>
    </source>
</reference>
<keyword evidence="2" id="KW-1185">Reference proteome</keyword>
<dbReference type="AlphaFoldDB" id="A0A7T6Z677"/>
<evidence type="ECO:0000313" key="2">
    <source>
        <dbReference type="Proteomes" id="UP000595823"/>
    </source>
</evidence>
<evidence type="ECO:0000313" key="1">
    <source>
        <dbReference type="EMBL" id="QQK77605.1"/>
    </source>
</evidence>
<organism evidence="1 2">
    <name type="scientific">Salicibibacter cibarius</name>
    <dbReference type="NCBI Taxonomy" id="2743000"/>
    <lineage>
        <taxon>Bacteria</taxon>
        <taxon>Bacillati</taxon>
        <taxon>Bacillota</taxon>
        <taxon>Bacilli</taxon>
        <taxon>Bacillales</taxon>
        <taxon>Bacillaceae</taxon>
        <taxon>Salicibibacter</taxon>
    </lineage>
</organism>
<protein>
    <submittedName>
        <fullName evidence="1">Uncharacterized protein</fullName>
    </submittedName>
</protein>
<gene>
    <name evidence="1" type="ORF">HUG15_19795</name>
</gene>
<accession>A0A7T6Z677</accession>
<name>A0A7T6Z677_9BACI</name>
<dbReference type="KEGG" id="scia:HUG15_19795"/>
<proteinExistence type="predicted"/>
<dbReference type="Proteomes" id="UP000595823">
    <property type="component" value="Chromosome"/>
</dbReference>
<sequence length="49" mass="5525">MPFENAINALDNVAAFDTLSISEAHTLVLYDPLFRTVTLDDFPVDVLHY</sequence>
<dbReference type="EMBL" id="CP054705">
    <property type="protein sequence ID" value="QQK77605.1"/>
    <property type="molecule type" value="Genomic_DNA"/>
</dbReference>